<feature type="non-terminal residue" evidence="1">
    <location>
        <position position="59"/>
    </location>
</feature>
<sequence length="59" mass="6520">MTNSLLFPKLGLLDLTSRLVRLRPQHNVQEISNSLSKTITCSLTQGKILRDEATALVAL</sequence>
<keyword evidence="2" id="KW-1185">Reference proteome</keyword>
<dbReference type="EMBL" id="JACEIK010006516">
    <property type="protein sequence ID" value="MCE2055826.1"/>
    <property type="molecule type" value="Genomic_DNA"/>
</dbReference>
<evidence type="ECO:0000313" key="1">
    <source>
        <dbReference type="EMBL" id="MCE2055826.1"/>
    </source>
</evidence>
<reference evidence="1 2" key="1">
    <citation type="journal article" date="2021" name="BMC Genomics">
        <title>Datura genome reveals duplications of psychoactive alkaloid biosynthetic genes and high mutation rate following tissue culture.</title>
        <authorList>
            <person name="Rajewski A."/>
            <person name="Carter-House D."/>
            <person name="Stajich J."/>
            <person name="Litt A."/>
        </authorList>
    </citation>
    <scope>NUCLEOTIDE SEQUENCE [LARGE SCALE GENOMIC DNA]</scope>
    <source>
        <strain evidence="1">AR-01</strain>
    </source>
</reference>
<gene>
    <name evidence="1" type="ORF">HAX54_043492</name>
</gene>
<accession>A0ABS8W2G7</accession>
<name>A0ABS8W2G7_DATST</name>
<organism evidence="1 2">
    <name type="scientific">Datura stramonium</name>
    <name type="common">Jimsonweed</name>
    <name type="synonym">Common thornapple</name>
    <dbReference type="NCBI Taxonomy" id="4076"/>
    <lineage>
        <taxon>Eukaryota</taxon>
        <taxon>Viridiplantae</taxon>
        <taxon>Streptophyta</taxon>
        <taxon>Embryophyta</taxon>
        <taxon>Tracheophyta</taxon>
        <taxon>Spermatophyta</taxon>
        <taxon>Magnoliopsida</taxon>
        <taxon>eudicotyledons</taxon>
        <taxon>Gunneridae</taxon>
        <taxon>Pentapetalae</taxon>
        <taxon>asterids</taxon>
        <taxon>lamiids</taxon>
        <taxon>Solanales</taxon>
        <taxon>Solanaceae</taxon>
        <taxon>Solanoideae</taxon>
        <taxon>Datureae</taxon>
        <taxon>Datura</taxon>
    </lineage>
</organism>
<comment type="caution">
    <text evidence="1">The sequence shown here is derived from an EMBL/GenBank/DDBJ whole genome shotgun (WGS) entry which is preliminary data.</text>
</comment>
<dbReference type="Proteomes" id="UP000823775">
    <property type="component" value="Unassembled WGS sequence"/>
</dbReference>
<evidence type="ECO:0000313" key="2">
    <source>
        <dbReference type="Proteomes" id="UP000823775"/>
    </source>
</evidence>
<protein>
    <submittedName>
        <fullName evidence="1">Uncharacterized protein</fullName>
    </submittedName>
</protein>
<proteinExistence type="predicted"/>